<evidence type="ECO:0000313" key="4">
    <source>
        <dbReference type="EMBL" id="GMT24934.1"/>
    </source>
</evidence>
<evidence type="ECO:0000313" key="5">
    <source>
        <dbReference type="Proteomes" id="UP001432322"/>
    </source>
</evidence>
<dbReference type="Pfam" id="PF07855">
    <property type="entry name" value="ATG101"/>
    <property type="match status" value="1"/>
</dbReference>
<proteinExistence type="inferred from homology"/>
<gene>
    <name evidence="4" type="ORF">PFISCL1PPCAC_16231</name>
</gene>
<name>A0AAV5VZ76_9BILA</name>
<sequence>FQESPAPPAFYMNARLKEYNLNLDVRQIPDAITCIFHSLLLHRSTAKFHYKTETNFQLGSLGIKEVECEFIDLCYVRVNSDELAMRVDEDVRAFHEEVERNTRGRSGENVQAQIGMEFFRRRRRASWLPLMSEPDESVPWEMWNVNLTVLVKPEDEFSSLRESAAEAVSDIILSLCSCVNKPQYMPKMPTQKEISDVFDQQFSDVQPYLFNIIRNKGSSSHNSGVAYTMKKLVKDTLFI</sequence>
<dbReference type="GO" id="GO:0000407">
    <property type="term" value="C:phagophore assembly site"/>
    <property type="evidence" value="ECO:0007669"/>
    <property type="project" value="TreeGrafter"/>
</dbReference>
<keyword evidence="3" id="KW-0072">Autophagy</keyword>
<comment type="similarity">
    <text evidence="1">Belongs to the ATG101 family.</text>
</comment>
<dbReference type="InterPro" id="IPR012445">
    <property type="entry name" value="ATG101"/>
</dbReference>
<dbReference type="PANTHER" id="PTHR13292">
    <property type="entry name" value="AUTOPHAGY-RELATED PROTEIN 101"/>
    <property type="match status" value="1"/>
</dbReference>
<dbReference type="Proteomes" id="UP001432322">
    <property type="component" value="Unassembled WGS sequence"/>
</dbReference>
<dbReference type="GO" id="GO:0000045">
    <property type="term" value="P:autophagosome assembly"/>
    <property type="evidence" value="ECO:0007669"/>
    <property type="project" value="TreeGrafter"/>
</dbReference>
<dbReference type="EMBL" id="BTSY01000004">
    <property type="protein sequence ID" value="GMT24934.1"/>
    <property type="molecule type" value="Genomic_DNA"/>
</dbReference>
<organism evidence="4 5">
    <name type="scientific">Pristionchus fissidentatus</name>
    <dbReference type="NCBI Taxonomy" id="1538716"/>
    <lineage>
        <taxon>Eukaryota</taxon>
        <taxon>Metazoa</taxon>
        <taxon>Ecdysozoa</taxon>
        <taxon>Nematoda</taxon>
        <taxon>Chromadorea</taxon>
        <taxon>Rhabditida</taxon>
        <taxon>Rhabditina</taxon>
        <taxon>Diplogasteromorpha</taxon>
        <taxon>Diplogasteroidea</taxon>
        <taxon>Neodiplogasteridae</taxon>
        <taxon>Pristionchus</taxon>
    </lineage>
</organism>
<protein>
    <recommendedName>
        <fullName evidence="2">Autophagy-related protein 101</fullName>
    </recommendedName>
</protein>
<dbReference type="GO" id="GO:1990316">
    <property type="term" value="C:Atg1/ULK1 kinase complex"/>
    <property type="evidence" value="ECO:0007669"/>
    <property type="project" value="TreeGrafter"/>
</dbReference>
<keyword evidence="5" id="KW-1185">Reference proteome</keyword>
<dbReference type="PANTHER" id="PTHR13292:SF0">
    <property type="entry name" value="AUTOPHAGY-RELATED PROTEIN 101"/>
    <property type="match status" value="1"/>
</dbReference>
<dbReference type="GO" id="GO:0019901">
    <property type="term" value="F:protein kinase binding"/>
    <property type="evidence" value="ECO:0007669"/>
    <property type="project" value="TreeGrafter"/>
</dbReference>
<evidence type="ECO:0000256" key="1">
    <source>
        <dbReference type="ARBA" id="ARBA00007130"/>
    </source>
</evidence>
<feature type="non-terminal residue" evidence="4">
    <location>
        <position position="1"/>
    </location>
</feature>
<evidence type="ECO:0000256" key="2">
    <source>
        <dbReference type="ARBA" id="ARBA00018874"/>
    </source>
</evidence>
<comment type="caution">
    <text evidence="4">The sequence shown here is derived from an EMBL/GenBank/DDBJ whole genome shotgun (WGS) entry which is preliminary data.</text>
</comment>
<accession>A0AAV5VZ76</accession>
<dbReference type="AlphaFoldDB" id="A0AAV5VZ76"/>
<evidence type="ECO:0000256" key="3">
    <source>
        <dbReference type="ARBA" id="ARBA00023006"/>
    </source>
</evidence>
<reference evidence="4" key="1">
    <citation type="submission" date="2023-10" db="EMBL/GenBank/DDBJ databases">
        <title>Genome assembly of Pristionchus species.</title>
        <authorList>
            <person name="Yoshida K."/>
            <person name="Sommer R.J."/>
        </authorList>
    </citation>
    <scope>NUCLEOTIDE SEQUENCE</scope>
    <source>
        <strain evidence="4">RS5133</strain>
    </source>
</reference>